<accession>A0A9I9E5Q7</accession>
<organism evidence="1">
    <name type="scientific">Cucumis melo</name>
    <name type="common">Muskmelon</name>
    <dbReference type="NCBI Taxonomy" id="3656"/>
    <lineage>
        <taxon>Eukaryota</taxon>
        <taxon>Viridiplantae</taxon>
        <taxon>Streptophyta</taxon>
        <taxon>Embryophyta</taxon>
        <taxon>Tracheophyta</taxon>
        <taxon>Spermatophyta</taxon>
        <taxon>Magnoliopsida</taxon>
        <taxon>eudicotyledons</taxon>
        <taxon>Gunneridae</taxon>
        <taxon>Pentapetalae</taxon>
        <taxon>rosids</taxon>
        <taxon>fabids</taxon>
        <taxon>Cucurbitales</taxon>
        <taxon>Cucurbitaceae</taxon>
        <taxon>Benincaseae</taxon>
        <taxon>Cucumis</taxon>
    </lineage>
</organism>
<sequence>MNLLMICLMSFNMSLFPMEKNPHMHLLLLIRFLALHFRKPLLHRSLHFSHLPHLIPLMSLM</sequence>
<name>A0A9I9E5Q7_CUCME</name>
<evidence type="ECO:0000313" key="1">
    <source>
        <dbReference type="EnsemblPlants" id="MELO3C029151.2.1"/>
    </source>
</evidence>
<reference evidence="1" key="1">
    <citation type="submission" date="2023-03" db="UniProtKB">
        <authorList>
            <consortium name="EnsemblPlants"/>
        </authorList>
    </citation>
    <scope>IDENTIFICATION</scope>
</reference>
<dbReference type="EnsemblPlants" id="MELO3C029151.2.1">
    <property type="protein sequence ID" value="MELO3C029151.2.1"/>
    <property type="gene ID" value="MELO3C029151.2"/>
</dbReference>
<dbReference type="Gramene" id="MELO3C029151.2.1">
    <property type="protein sequence ID" value="MELO3C029151.2.1"/>
    <property type="gene ID" value="MELO3C029151.2"/>
</dbReference>
<proteinExistence type="predicted"/>
<dbReference type="AlphaFoldDB" id="A0A9I9E5Q7"/>
<protein>
    <submittedName>
        <fullName evidence="1">Uncharacterized protein</fullName>
    </submittedName>
</protein>